<dbReference type="InterPro" id="IPR050409">
    <property type="entry name" value="E3_ubiq-protein_ligase"/>
</dbReference>
<dbReference type="PROSITE" id="PS50237">
    <property type="entry name" value="HECT"/>
    <property type="match status" value="1"/>
</dbReference>
<comment type="pathway">
    <text evidence="2">Protein modification; protein ubiquitination.</text>
</comment>
<dbReference type="SUPFAM" id="SSF56204">
    <property type="entry name" value="Hect, E3 ligase catalytic domain"/>
    <property type="match status" value="1"/>
</dbReference>
<gene>
    <name evidence="8" type="ORF">PPACK8108_LOCUS3276</name>
</gene>
<dbReference type="PANTHER" id="PTHR11254">
    <property type="entry name" value="HECT DOMAIN UBIQUITIN-PROTEIN LIGASE"/>
    <property type="match status" value="1"/>
</dbReference>
<evidence type="ECO:0000256" key="2">
    <source>
        <dbReference type="ARBA" id="ARBA00004906"/>
    </source>
</evidence>
<dbReference type="InterPro" id="IPR000569">
    <property type="entry name" value="HECT_dom"/>
</dbReference>
<comment type="catalytic activity">
    <reaction evidence="1">
        <text>S-ubiquitinyl-[E2 ubiquitin-conjugating enzyme]-L-cysteine + [acceptor protein]-L-lysine = [E2 ubiquitin-conjugating enzyme]-L-cysteine + N(6)-ubiquitinyl-[acceptor protein]-L-lysine.</text>
        <dbReference type="EC" id="2.3.2.26"/>
    </reaction>
</comment>
<dbReference type="AlphaFoldDB" id="A0AAV0AJP9"/>
<evidence type="ECO:0000256" key="3">
    <source>
        <dbReference type="ARBA" id="ARBA00012485"/>
    </source>
</evidence>
<feature type="non-terminal residue" evidence="8">
    <location>
        <position position="85"/>
    </location>
</feature>
<dbReference type="PANTHER" id="PTHR11254:SF67">
    <property type="entry name" value="E3 UBIQUITIN-PROTEIN LIGASE HUWE1"/>
    <property type="match status" value="1"/>
</dbReference>
<dbReference type="GO" id="GO:0005737">
    <property type="term" value="C:cytoplasm"/>
    <property type="evidence" value="ECO:0007669"/>
    <property type="project" value="TreeGrafter"/>
</dbReference>
<organism evidence="8 9">
    <name type="scientific">Phakopsora pachyrhizi</name>
    <name type="common">Asian soybean rust disease fungus</name>
    <dbReference type="NCBI Taxonomy" id="170000"/>
    <lineage>
        <taxon>Eukaryota</taxon>
        <taxon>Fungi</taxon>
        <taxon>Dikarya</taxon>
        <taxon>Basidiomycota</taxon>
        <taxon>Pucciniomycotina</taxon>
        <taxon>Pucciniomycetes</taxon>
        <taxon>Pucciniales</taxon>
        <taxon>Phakopsoraceae</taxon>
        <taxon>Phakopsora</taxon>
    </lineage>
</organism>
<feature type="domain" description="HECT" evidence="7">
    <location>
        <begin position="1"/>
        <end position="85"/>
    </location>
</feature>
<keyword evidence="5 6" id="KW-0833">Ubl conjugation pathway</keyword>
<dbReference type="EMBL" id="CALTRL010000591">
    <property type="protein sequence ID" value="CAH7668734.1"/>
    <property type="molecule type" value="Genomic_DNA"/>
</dbReference>
<protein>
    <recommendedName>
        <fullName evidence="3">HECT-type E3 ubiquitin transferase</fullName>
        <ecNumber evidence="3">2.3.2.26</ecNumber>
    </recommendedName>
</protein>
<dbReference type="GO" id="GO:0005634">
    <property type="term" value="C:nucleus"/>
    <property type="evidence" value="ECO:0007669"/>
    <property type="project" value="TreeGrafter"/>
</dbReference>
<evidence type="ECO:0000256" key="6">
    <source>
        <dbReference type="PROSITE-ProRule" id="PRU00104"/>
    </source>
</evidence>
<dbReference type="Gene3D" id="3.30.2160.10">
    <property type="entry name" value="Hect, E3 ligase catalytic domain"/>
    <property type="match status" value="1"/>
</dbReference>
<evidence type="ECO:0000256" key="1">
    <source>
        <dbReference type="ARBA" id="ARBA00000885"/>
    </source>
</evidence>
<sequence>MLEKNIDEIFELMFNVEEDNFGSTQIFDLKSDGRKIAVTNQNKAEYVQLLVQNSLTVSIQEQIDAFKKGFDEIIHQDLVPFFSHQ</sequence>
<accession>A0AAV0AJP9</accession>
<evidence type="ECO:0000256" key="4">
    <source>
        <dbReference type="ARBA" id="ARBA00022679"/>
    </source>
</evidence>
<evidence type="ECO:0000259" key="7">
    <source>
        <dbReference type="PROSITE" id="PS50237"/>
    </source>
</evidence>
<name>A0AAV0AJP9_PHAPC</name>
<dbReference type="GO" id="GO:0061630">
    <property type="term" value="F:ubiquitin protein ligase activity"/>
    <property type="evidence" value="ECO:0007669"/>
    <property type="project" value="UniProtKB-EC"/>
</dbReference>
<dbReference type="GO" id="GO:0006511">
    <property type="term" value="P:ubiquitin-dependent protein catabolic process"/>
    <property type="evidence" value="ECO:0007669"/>
    <property type="project" value="TreeGrafter"/>
</dbReference>
<comment type="caution">
    <text evidence="6">Lacks conserved residue(s) required for the propagation of feature annotation.</text>
</comment>
<evidence type="ECO:0000256" key="5">
    <source>
        <dbReference type="ARBA" id="ARBA00022786"/>
    </source>
</evidence>
<evidence type="ECO:0000313" key="9">
    <source>
        <dbReference type="Proteomes" id="UP001153365"/>
    </source>
</evidence>
<dbReference type="Pfam" id="PF00632">
    <property type="entry name" value="HECT"/>
    <property type="match status" value="1"/>
</dbReference>
<reference evidence="8" key="1">
    <citation type="submission" date="2022-06" db="EMBL/GenBank/DDBJ databases">
        <authorList>
            <consortium name="SYNGENTA / RWTH Aachen University"/>
        </authorList>
    </citation>
    <scope>NUCLEOTIDE SEQUENCE</scope>
</reference>
<comment type="caution">
    <text evidence="8">The sequence shown here is derived from an EMBL/GenBank/DDBJ whole genome shotgun (WGS) entry which is preliminary data.</text>
</comment>
<dbReference type="Proteomes" id="UP001153365">
    <property type="component" value="Unassembled WGS sequence"/>
</dbReference>
<keyword evidence="9" id="KW-1185">Reference proteome</keyword>
<dbReference type="GO" id="GO:0000209">
    <property type="term" value="P:protein polyubiquitination"/>
    <property type="evidence" value="ECO:0007669"/>
    <property type="project" value="TreeGrafter"/>
</dbReference>
<proteinExistence type="predicted"/>
<dbReference type="EC" id="2.3.2.26" evidence="3"/>
<keyword evidence="4" id="KW-0808">Transferase</keyword>
<dbReference type="InterPro" id="IPR035983">
    <property type="entry name" value="Hect_E3_ubiquitin_ligase"/>
</dbReference>
<evidence type="ECO:0000313" key="8">
    <source>
        <dbReference type="EMBL" id="CAH7668734.1"/>
    </source>
</evidence>